<evidence type="ECO:0000256" key="1">
    <source>
        <dbReference type="ARBA" id="ARBA00022801"/>
    </source>
</evidence>
<comment type="caution">
    <text evidence="3">The sequence shown here is derived from an EMBL/GenBank/DDBJ whole genome shotgun (WGS) entry which is preliminary data.</text>
</comment>
<feature type="domain" description="Alpha/beta hydrolase fold-3" evidence="2">
    <location>
        <begin position="94"/>
        <end position="317"/>
    </location>
</feature>
<dbReference type="InterPro" id="IPR013094">
    <property type="entry name" value="AB_hydrolase_3"/>
</dbReference>
<dbReference type="InterPro" id="IPR029058">
    <property type="entry name" value="AB_hydrolase_fold"/>
</dbReference>
<evidence type="ECO:0000259" key="2">
    <source>
        <dbReference type="Pfam" id="PF07859"/>
    </source>
</evidence>
<dbReference type="AlphaFoldDB" id="A0A9P4T5P7"/>
<dbReference type="PANTHER" id="PTHR48081:SF8">
    <property type="entry name" value="ALPHA_BETA HYDROLASE FOLD-3 DOMAIN-CONTAINING PROTEIN-RELATED"/>
    <property type="match status" value="1"/>
</dbReference>
<sequence length="360" mass="39246">MALDFSQYGGPSDEWLAIEKTLPALSFDTNIDPVALKNAVNKEREERNAAGMPFLAPHITTTDYKIPTRDGSTIEARTYRSNKKDKSEKLPVYIYFHGGGFIFGSIASEDFVCAQTAINTGVLVVNVNYRHTPEHVFPTAWNDSQDAFAWVHKNIEELNGDPSKVLVGGVSAGGQLSASLALEKHLGKSEVLKGLPDLAGQILIIPCLASPYTYDEGPGKKIAPGKSSYIENKDAPILSMKTVEFFTGLLKTPKADLKDTKVNIVNATEDEVRGLPPTVFGIAGLDPLRDEALLYAKNLTEAGVPTEIRLFKGVPHGHRRFGKALKASDHWDQCIDEGILWALSKPQATGKFEIKVPSEA</sequence>
<dbReference type="Pfam" id="PF07859">
    <property type="entry name" value="Abhydrolase_3"/>
    <property type="match status" value="1"/>
</dbReference>
<organism evidence="3 4">
    <name type="scientific">Curvularia kusanoi</name>
    <name type="common">Cochliobolus kusanoi</name>
    <dbReference type="NCBI Taxonomy" id="90978"/>
    <lineage>
        <taxon>Eukaryota</taxon>
        <taxon>Fungi</taxon>
        <taxon>Dikarya</taxon>
        <taxon>Ascomycota</taxon>
        <taxon>Pezizomycotina</taxon>
        <taxon>Dothideomycetes</taxon>
        <taxon>Pleosporomycetidae</taxon>
        <taxon>Pleosporales</taxon>
        <taxon>Pleosporineae</taxon>
        <taxon>Pleosporaceae</taxon>
        <taxon>Curvularia</taxon>
    </lineage>
</organism>
<dbReference type="GO" id="GO:0016787">
    <property type="term" value="F:hydrolase activity"/>
    <property type="evidence" value="ECO:0007669"/>
    <property type="project" value="UniProtKB-KW"/>
</dbReference>
<dbReference type="Proteomes" id="UP000801428">
    <property type="component" value="Unassembled WGS sequence"/>
</dbReference>
<proteinExistence type="predicted"/>
<protein>
    <recommendedName>
        <fullName evidence="2">Alpha/beta hydrolase fold-3 domain-containing protein</fullName>
    </recommendedName>
</protein>
<dbReference type="Gene3D" id="3.40.50.1820">
    <property type="entry name" value="alpha/beta hydrolase"/>
    <property type="match status" value="1"/>
</dbReference>
<dbReference type="InterPro" id="IPR050300">
    <property type="entry name" value="GDXG_lipolytic_enzyme"/>
</dbReference>
<accession>A0A9P4T5P7</accession>
<evidence type="ECO:0000313" key="4">
    <source>
        <dbReference type="Proteomes" id="UP000801428"/>
    </source>
</evidence>
<gene>
    <name evidence="3" type="ORF">E8E13_001508</name>
</gene>
<evidence type="ECO:0000313" key="3">
    <source>
        <dbReference type="EMBL" id="KAF2994582.1"/>
    </source>
</evidence>
<dbReference type="EMBL" id="SWKU01000039">
    <property type="protein sequence ID" value="KAF2994582.1"/>
    <property type="molecule type" value="Genomic_DNA"/>
</dbReference>
<dbReference type="PANTHER" id="PTHR48081">
    <property type="entry name" value="AB HYDROLASE SUPERFAMILY PROTEIN C4A8.06C"/>
    <property type="match status" value="1"/>
</dbReference>
<keyword evidence="4" id="KW-1185">Reference proteome</keyword>
<dbReference type="SUPFAM" id="SSF53474">
    <property type="entry name" value="alpha/beta-Hydrolases"/>
    <property type="match status" value="1"/>
</dbReference>
<name>A0A9P4T5P7_CURKU</name>
<keyword evidence="1" id="KW-0378">Hydrolase</keyword>
<reference evidence="3" key="1">
    <citation type="submission" date="2019-04" db="EMBL/GenBank/DDBJ databases">
        <title>Sequencing of skin fungus with MAO and IRED activity.</title>
        <authorList>
            <person name="Marsaioli A.J."/>
            <person name="Bonatto J.M.C."/>
            <person name="Reis Junior O."/>
        </authorList>
    </citation>
    <scope>NUCLEOTIDE SEQUENCE</scope>
    <source>
        <strain evidence="3">30M1</strain>
    </source>
</reference>
<dbReference type="OrthoDB" id="408631at2759"/>